<dbReference type="EC" id="4.2.1.75" evidence="2"/>
<dbReference type="SUPFAM" id="SSF69618">
    <property type="entry name" value="HemD-like"/>
    <property type="match status" value="1"/>
</dbReference>
<dbReference type="GO" id="GO:0033014">
    <property type="term" value="P:tetrapyrrole biosynthetic process"/>
    <property type="evidence" value="ECO:0007669"/>
    <property type="project" value="InterPro"/>
</dbReference>
<protein>
    <submittedName>
        <fullName evidence="2">Uroporphyrinogen-III synthase</fullName>
        <ecNumber evidence="2">4.2.1.75</ecNumber>
    </submittedName>
</protein>
<organism evidence="2 3">
    <name type="scientific">Porphyromonas endodontalis (strain ATCC 35406 / DSM 24491 / JCM 8526 / CCUG 16442 / BCRC 14492 / NCTC 13058 / HG 370)</name>
    <name type="common">Bacteroides endodontalis</name>
    <dbReference type="NCBI Taxonomy" id="553175"/>
    <lineage>
        <taxon>Bacteria</taxon>
        <taxon>Pseudomonadati</taxon>
        <taxon>Bacteroidota</taxon>
        <taxon>Bacteroidia</taxon>
        <taxon>Bacteroidales</taxon>
        <taxon>Porphyromonadaceae</taxon>
        <taxon>Porphyromonas</taxon>
    </lineage>
</organism>
<dbReference type="GO" id="GO:0004852">
    <property type="term" value="F:uroporphyrinogen-III synthase activity"/>
    <property type="evidence" value="ECO:0007669"/>
    <property type="project" value="UniProtKB-EC"/>
</dbReference>
<sequence>MAAPTKKILISQPMPVSGHSPYFSIAEKYGYEVEFRQLIKVVPVEAAEFRRQRVDILGHSAIIFTSKSAIDNFFALTKELRLTIPEGMKYFCQSEAVALYLQKYIVYRKRKVFYAPNSFSLADMLTVIGKHAKETYFVPVAEDHGQELFDKLTEKKITFHSAVMYRTVTRDFEEPLPIDHDIILFFSPYGIRSVKELYPDFEQGDRVVGSFGSLTTESLKERGIRVDFTAPTPECPSMVVALEKYLSEHAE</sequence>
<dbReference type="EMBL" id="ACNN01000005">
    <property type="protein sequence ID" value="EEN83717.1"/>
    <property type="molecule type" value="Genomic_DNA"/>
</dbReference>
<dbReference type="Gene3D" id="3.40.50.10090">
    <property type="match status" value="2"/>
</dbReference>
<dbReference type="STRING" id="553175.POREN0001_1166"/>
<dbReference type="Proteomes" id="UP000004295">
    <property type="component" value="Unassembled WGS sequence"/>
</dbReference>
<gene>
    <name evidence="2" type="primary">hemD</name>
    <name evidence="2" type="ORF">POREN0001_1166</name>
</gene>
<reference evidence="2 3" key="1">
    <citation type="submission" date="2009-04" db="EMBL/GenBank/DDBJ databases">
        <authorList>
            <person name="Sebastian Y."/>
            <person name="Madupu R."/>
            <person name="Durkin A.S."/>
            <person name="Torralba M."/>
            <person name="Methe B."/>
            <person name="Sutton G.G."/>
            <person name="Strausberg R.L."/>
            <person name="Nelson K.E."/>
        </authorList>
    </citation>
    <scope>NUCLEOTIDE SEQUENCE [LARGE SCALE GENOMIC DNA]</scope>
    <source>
        <strain evidence="3">ATCC 35406 / BCRC 14492 / JCM 8526 / NCTC 13058 / HG 370</strain>
    </source>
</reference>
<dbReference type="InterPro" id="IPR003754">
    <property type="entry name" value="4pyrrol_synth_uPrphyn_synth"/>
</dbReference>
<name>C3J7S4_POREA</name>
<keyword evidence="2" id="KW-0456">Lyase</keyword>
<keyword evidence="3" id="KW-1185">Reference proteome</keyword>
<evidence type="ECO:0000313" key="2">
    <source>
        <dbReference type="EMBL" id="EEN83717.1"/>
    </source>
</evidence>
<dbReference type="GeneID" id="93365487"/>
<dbReference type="CDD" id="cd06578">
    <property type="entry name" value="HemD"/>
    <property type="match status" value="1"/>
</dbReference>
<evidence type="ECO:0000259" key="1">
    <source>
        <dbReference type="Pfam" id="PF02602"/>
    </source>
</evidence>
<dbReference type="RefSeq" id="WP_004332184.1">
    <property type="nucleotide sequence ID" value="NZ_ACNN01000005.1"/>
</dbReference>
<dbReference type="eggNOG" id="COG1587">
    <property type="taxonomic scope" value="Bacteria"/>
</dbReference>
<dbReference type="Pfam" id="PF02602">
    <property type="entry name" value="HEM4"/>
    <property type="match status" value="1"/>
</dbReference>
<dbReference type="AlphaFoldDB" id="C3J7S4"/>
<evidence type="ECO:0000313" key="3">
    <source>
        <dbReference type="Proteomes" id="UP000004295"/>
    </source>
</evidence>
<dbReference type="InterPro" id="IPR036108">
    <property type="entry name" value="4pyrrol_syn_uPrphyn_synt_sf"/>
</dbReference>
<feature type="domain" description="Tetrapyrrole biosynthesis uroporphyrinogen III synthase" evidence="1">
    <location>
        <begin position="26"/>
        <end position="239"/>
    </location>
</feature>
<proteinExistence type="predicted"/>
<accession>C3J7S4</accession>
<comment type="caution">
    <text evidence="2">The sequence shown here is derived from an EMBL/GenBank/DDBJ whole genome shotgun (WGS) entry which is preliminary data.</text>
</comment>